<dbReference type="CDD" id="cd07737">
    <property type="entry name" value="YcbL-like_MBL-fold"/>
    <property type="match status" value="1"/>
</dbReference>
<protein>
    <submittedName>
        <fullName evidence="6">Glyoxylase, beta-lactamase superfamily II</fullName>
    </submittedName>
</protein>
<dbReference type="PANTHER" id="PTHR46233:SF3">
    <property type="entry name" value="HYDROXYACYLGLUTATHIONE HYDROLASE GLOC"/>
    <property type="match status" value="1"/>
</dbReference>
<dbReference type="GO" id="GO:0016787">
    <property type="term" value="F:hydrolase activity"/>
    <property type="evidence" value="ECO:0007669"/>
    <property type="project" value="UniProtKB-KW"/>
</dbReference>
<keyword evidence="2" id="KW-0479">Metal-binding</keyword>
<dbReference type="InterPro" id="IPR051453">
    <property type="entry name" value="MBL_Glyoxalase_II"/>
</dbReference>
<evidence type="ECO:0000256" key="4">
    <source>
        <dbReference type="ARBA" id="ARBA00022833"/>
    </source>
</evidence>
<sequence>MPELKVAIVPVTPFQQNCSIVWDETTKRGAVIDPGGDLPRILAALEELEVTAEKIVLTHGHIDHAAGAAELAETLKIPVEGPHLGDKFLLDNLPADGVRTGIPGRAVTPGRWLDEGDAVDIGGVSFEVLHVPGHTPGHVVLVSRENKLAIVGDTLFQRSVGRTDFPYGDGPLLIKGIKEKILPLGDAFTVLPGHGNATNIALEKRTNPFLR</sequence>
<dbReference type="EMBL" id="FMTP01000001">
    <property type="protein sequence ID" value="SCW35759.1"/>
    <property type="molecule type" value="Genomic_DNA"/>
</dbReference>
<feature type="domain" description="Metallo-beta-lactamase" evidence="5">
    <location>
        <begin position="15"/>
        <end position="194"/>
    </location>
</feature>
<evidence type="ECO:0000256" key="2">
    <source>
        <dbReference type="ARBA" id="ARBA00022723"/>
    </source>
</evidence>
<evidence type="ECO:0000256" key="3">
    <source>
        <dbReference type="ARBA" id="ARBA00022801"/>
    </source>
</evidence>
<evidence type="ECO:0000313" key="7">
    <source>
        <dbReference type="Proteomes" id="UP000198889"/>
    </source>
</evidence>
<organism evidence="6 7">
    <name type="scientific">Ancylobacter rudongensis</name>
    <dbReference type="NCBI Taxonomy" id="177413"/>
    <lineage>
        <taxon>Bacteria</taxon>
        <taxon>Pseudomonadati</taxon>
        <taxon>Pseudomonadota</taxon>
        <taxon>Alphaproteobacteria</taxon>
        <taxon>Hyphomicrobiales</taxon>
        <taxon>Xanthobacteraceae</taxon>
        <taxon>Ancylobacter</taxon>
    </lineage>
</organism>
<evidence type="ECO:0000256" key="1">
    <source>
        <dbReference type="ARBA" id="ARBA00001947"/>
    </source>
</evidence>
<accession>A0A1G4PUR8</accession>
<dbReference type="SUPFAM" id="SSF56281">
    <property type="entry name" value="Metallo-hydrolase/oxidoreductase"/>
    <property type="match status" value="1"/>
</dbReference>
<gene>
    <name evidence="6" type="ORF">SAMN05660859_0775</name>
</gene>
<dbReference type="InterPro" id="IPR036866">
    <property type="entry name" value="RibonucZ/Hydroxyglut_hydro"/>
</dbReference>
<proteinExistence type="predicted"/>
<dbReference type="SMART" id="SM00849">
    <property type="entry name" value="Lactamase_B"/>
    <property type="match status" value="1"/>
</dbReference>
<keyword evidence="3" id="KW-0378">Hydrolase</keyword>
<reference evidence="7" key="1">
    <citation type="submission" date="2016-10" db="EMBL/GenBank/DDBJ databases">
        <authorList>
            <person name="Varghese N."/>
            <person name="Submissions S."/>
        </authorList>
    </citation>
    <scope>NUCLEOTIDE SEQUENCE [LARGE SCALE GENOMIC DNA]</scope>
    <source>
        <strain evidence="7">CGMCC 1.1761</strain>
    </source>
</reference>
<name>A0A1G4PUR8_9HYPH</name>
<dbReference type="InterPro" id="IPR001279">
    <property type="entry name" value="Metallo-B-lactamas"/>
</dbReference>
<keyword evidence="7" id="KW-1185">Reference proteome</keyword>
<keyword evidence="4" id="KW-0862">Zinc</keyword>
<dbReference type="GO" id="GO:0046872">
    <property type="term" value="F:metal ion binding"/>
    <property type="evidence" value="ECO:0007669"/>
    <property type="project" value="UniProtKB-KW"/>
</dbReference>
<dbReference type="Pfam" id="PF00753">
    <property type="entry name" value="Lactamase_B"/>
    <property type="match status" value="1"/>
</dbReference>
<dbReference type="AlphaFoldDB" id="A0A1G4PUR8"/>
<dbReference type="Gene3D" id="3.60.15.10">
    <property type="entry name" value="Ribonuclease Z/Hydroxyacylglutathione hydrolase-like"/>
    <property type="match status" value="1"/>
</dbReference>
<comment type="cofactor">
    <cofactor evidence="1">
        <name>Zn(2+)</name>
        <dbReference type="ChEBI" id="CHEBI:29105"/>
    </cofactor>
</comment>
<evidence type="ECO:0000313" key="6">
    <source>
        <dbReference type="EMBL" id="SCW35759.1"/>
    </source>
</evidence>
<dbReference type="STRING" id="177413.SAMN05660859_0775"/>
<dbReference type="Proteomes" id="UP000198889">
    <property type="component" value="Unassembled WGS sequence"/>
</dbReference>
<dbReference type="RefSeq" id="WP_091436254.1">
    <property type="nucleotide sequence ID" value="NZ_FMTP01000001.1"/>
</dbReference>
<evidence type="ECO:0000259" key="5">
    <source>
        <dbReference type="SMART" id="SM00849"/>
    </source>
</evidence>
<dbReference type="PANTHER" id="PTHR46233">
    <property type="entry name" value="HYDROXYACYLGLUTATHIONE HYDROLASE GLOC"/>
    <property type="match status" value="1"/>
</dbReference>